<accession>A0ABX4ZYF2</accession>
<evidence type="ECO:0000256" key="1">
    <source>
        <dbReference type="ARBA" id="ARBA00023015"/>
    </source>
</evidence>
<dbReference type="CDD" id="cd06170">
    <property type="entry name" value="LuxR_C_like"/>
    <property type="match status" value="1"/>
</dbReference>
<dbReference type="Gene3D" id="1.10.10.10">
    <property type="entry name" value="Winged helix-like DNA-binding domain superfamily/Winged helix DNA-binding domain"/>
    <property type="match status" value="1"/>
</dbReference>
<dbReference type="PROSITE" id="PS50043">
    <property type="entry name" value="HTH_LUXR_2"/>
    <property type="match status" value="1"/>
</dbReference>
<dbReference type="Proteomes" id="UP000237025">
    <property type="component" value="Unassembled WGS sequence"/>
</dbReference>
<dbReference type="PANTHER" id="PTHR44688">
    <property type="entry name" value="DNA-BINDING TRANSCRIPTIONAL ACTIVATOR DEVR_DOSR"/>
    <property type="match status" value="1"/>
</dbReference>
<dbReference type="InterPro" id="IPR000792">
    <property type="entry name" value="Tscrpt_reg_LuxR_C"/>
</dbReference>
<protein>
    <recommendedName>
        <fullName evidence="4">HTH luxR-type domain-containing protein</fullName>
    </recommendedName>
</protein>
<dbReference type="InterPro" id="IPR036388">
    <property type="entry name" value="WH-like_DNA-bd_sf"/>
</dbReference>
<evidence type="ECO:0000256" key="3">
    <source>
        <dbReference type="ARBA" id="ARBA00023163"/>
    </source>
</evidence>
<dbReference type="SUPFAM" id="SSF46894">
    <property type="entry name" value="C-terminal effector domain of the bipartite response regulators"/>
    <property type="match status" value="1"/>
</dbReference>
<organism evidence="5 6">
    <name type="scientific">Lelliottia aquatilis</name>
    <dbReference type="NCBI Taxonomy" id="2080838"/>
    <lineage>
        <taxon>Bacteria</taxon>
        <taxon>Pseudomonadati</taxon>
        <taxon>Pseudomonadota</taxon>
        <taxon>Gammaproteobacteria</taxon>
        <taxon>Enterobacterales</taxon>
        <taxon>Enterobacteriaceae</taxon>
        <taxon>Lelliottia</taxon>
    </lineage>
</organism>
<gene>
    <name evidence="5" type="ORF">C3712_16750</name>
</gene>
<comment type="caution">
    <text evidence="5">The sequence shown here is derived from an EMBL/GenBank/DDBJ whole genome shotgun (WGS) entry which is preliminary data.</text>
</comment>
<reference evidence="5 6" key="1">
    <citation type="submission" date="2018-02" db="EMBL/GenBank/DDBJ databases">
        <title>Lelliotia aquatilis sp. nov., isolated from drinking water.</title>
        <authorList>
            <person name="Kaempfer P."/>
            <person name="Glaeser S."/>
            <person name="Exner M."/>
            <person name="Doijad S."/>
            <person name="Chakraborty T."/>
        </authorList>
    </citation>
    <scope>NUCLEOTIDE SEQUENCE [LARGE SCALE GENOMIC DNA]</scope>
    <source>
        <strain evidence="5 6">6331-17</strain>
    </source>
</reference>
<evidence type="ECO:0000256" key="2">
    <source>
        <dbReference type="ARBA" id="ARBA00023125"/>
    </source>
</evidence>
<dbReference type="SMART" id="SM00421">
    <property type="entry name" value="HTH_LUXR"/>
    <property type="match status" value="1"/>
</dbReference>
<proteinExistence type="predicted"/>
<evidence type="ECO:0000259" key="4">
    <source>
        <dbReference type="PROSITE" id="PS50043"/>
    </source>
</evidence>
<dbReference type="EMBL" id="PQVW01000014">
    <property type="protein sequence ID" value="POZ21126.1"/>
    <property type="molecule type" value="Genomic_DNA"/>
</dbReference>
<keyword evidence="3" id="KW-0804">Transcription</keyword>
<dbReference type="Pfam" id="PF00196">
    <property type="entry name" value="GerE"/>
    <property type="match status" value="1"/>
</dbReference>
<feature type="domain" description="HTH luxR-type" evidence="4">
    <location>
        <begin position="134"/>
        <end position="199"/>
    </location>
</feature>
<evidence type="ECO:0000313" key="6">
    <source>
        <dbReference type="Proteomes" id="UP000237025"/>
    </source>
</evidence>
<keyword evidence="2" id="KW-0238">DNA-binding</keyword>
<name>A0ABX4ZYF2_9ENTR</name>
<sequence length="218" mass="25183">MMIKIIIDECDSFYRHGMNALLGKVFLEQFDECISVTSEMAPHSIAMADVIVLGLSPGEISICHPFLHARKKNSLILGVYEGNHKPQFDDLPLCFKNIIFINRTEPVSRIKKKIFHGWESSRTQSILPHHWKCHDCKHKTLSPQQINVATHYYRGDRAEQIAGIMHISVKTVFTHKRMIMGKFDVHSDYELFTLLKVMKALNHNTPDFLEAERELKRA</sequence>
<keyword evidence="1" id="KW-0805">Transcription regulation</keyword>
<dbReference type="PANTHER" id="PTHR44688:SF16">
    <property type="entry name" value="DNA-BINDING TRANSCRIPTIONAL ACTIVATOR DEVR_DOSR"/>
    <property type="match status" value="1"/>
</dbReference>
<evidence type="ECO:0000313" key="5">
    <source>
        <dbReference type="EMBL" id="POZ21126.1"/>
    </source>
</evidence>
<keyword evidence="6" id="KW-1185">Reference proteome</keyword>
<dbReference type="InterPro" id="IPR016032">
    <property type="entry name" value="Sig_transdc_resp-reg_C-effctor"/>
</dbReference>
<dbReference type="RefSeq" id="WP_103949959.1">
    <property type="nucleotide sequence ID" value="NZ_PQVU01000014.1"/>
</dbReference>